<dbReference type="EMBL" id="HBFQ01064833">
    <property type="protein sequence ID" value="CAD8871641.1"/>
    <property type="molecule type" value="Transcribed_RNA"/>
</dbReference>
<evidence type="ECO:0000256" key="7">
    <source>
        <dbReference type="SAM" id="Coils"/>
    </source>
</evidence>
<evidence type="ECO:0000259" key="9">
    <source>
        <dbReference type="Pfam" id="PF02714"/>
    </source>
</evidence>
<evidence type="ECO:0000256" key="5">
    <source>
        <dbReference type="ARBA" id="ARBA00022989"/>
    </source>
</evidence>
<name>A0A7S1FKD0_NOCSC</name>
<feature type="transmembrane region" description="Helical" evidence="8">
    <location>
        <begin position="714"/>
        <end position="734"/>
    </location>
</feature>
<dbReference type="PANTHER" id="PTHR13018:SF5">
    <property type="entry name" value="RE44586P"/>
    <property type="match status" value="1"/>
</dbReference>
<feature type="domain" description="CSC1/OSCA1-like N-terminal transmembrane" evidence="10">
    <location>
        <begin position="81"/>
        <end position="234"/>
    </location>
</feature>
<dbReference type="InterPro" id="IPR032880">
    <property type="entry name" value="CSC1/OSCA1-like_N"/>
</dbReference>
<evidence type="ECO:0000256" key="2">
    <source>
        <dbReference type="ARBA" id="ARBA00007779"/>
    </source>
</evidence>
<dbReference type="Pfam" id="PF13967">
    <property type="entry name" value="RSN1_TM"/>
    <property type="match status" value="1"/>
</dbReference>
<keyword evidence="3" id="KW-0813">Transport</keyword>
<comment type="similarity">
    <text evidence="2">Belongs to the CSC1 (TC 1.A.17) family.</text>
</comment>
<evidence type="ECO:0008006" key="13">
    <source>
        <dbReference type="Google" id="ProtNLM"/>
    </source>
</evidence>
<evidence type="ECO:0000256" key="1">
    <source>
        <dbReference type="ARBA" id="ARBA00004141"/>
    </source>
</evidence>
<evidence type="ECO:0000259" key="11">
    <source>
        <dbReference type="Pfam" id="PF14703"/>
    </source>
</evidence>
<proteinExistence type="inferred from homology"/>
<feature type="transmembrane region" description="Helical" evidence="8">
    <location>
        <begin position="649"/>
        <end position="670"/>
    </location>
</feature>
<reference evidence="12" key="1">
    <citation type="submission" date="2021-01" db="EMBL/GenBank/DDBJ databases">
        <authorList>
            <person name="Corre E."/>
            <person name="Pelletier E."/>
            <person name="Niang G."/>
            <person name="Scheremetjew M."/>
            <person name="Finn R."/>
            <person name="Kale V."/>
            <person name="Holt S."/>
            <person name="Cochrane G."/>
            <person name="Meng A."/>
            <person name="Brown T."/>
            <person name="Cohen L."/>
        </authorList>
    </citation>
    <scope>NUCLEOTIDE SEQUENCE</scope>
</reference>
<evidence type="ECO:0000313" key="12">
    <source>
        <dbReference type="EMBL" id="CAD8871641.1"/>
    </source>
</evidence>
<evidence type="ECO:0000259" key="10">
    <source>
        <dbReference type="Pfam" id="PF13967"/>
    </source>
</evidence>
<gene>
    <name evidence="12" type="ORF">NSCI0253_LOCUS45998</name>
</gene>
<feature type="coiled-coil region" evidence="7">
    <location>
        <begin position="303"/>
        <end position="330"/>
    </location>
</feature>
<organism evidence="12">
    <name type="scientific">Noctiluca scintillans</name>
    <name type="common">Sea sparkle</name>
    <name type="synonym">Red tide dinoflagellate</name>
    <dbReference type="NCBI Taxonomy" id="2966"/>
    <lineage>
        <taxon>Eukaryota</taxon>
        <taxon>Sar</taxon>
        <taxon>Alveolata</taxon>
        <taxon>Dinophyceae</taxon>
        <taxon>Noctilucales</taxon>
        <taxon>Noctilucaceae</taxon>
        <taxon>Noctiluca</taxon>
    </lineage>
</organism>
<keyword evidence="7" id="KW-0175">Coiled coil</keyword>
<evidence type="ECO:0000256" key="4">
    <source>
        <dbReference type="ARBA" id="ARBA00022692"/>
    </source>
</evidence>
<keyword evidence="6 8" id="KW-0472">Membrane</keyword>
<feature type="transmembrane region" description="Helical" evidence="8">
    <location>
        <begin position="12"/>
        <end position="33"/>
    </location>
</feature>
<feature type="transmembrane region" description="Helical" evidence="8">
    <location>
        <begin position="166"/>
        <end position="189"/>
    </location>
</feature>
<feature type="transmembrane region" description="Helical" evidence="8">
    <location>
        <begin position="78"/>
        <end position="102"/>
    </location>
</feature>
<keyword evidence="4 8" id="KW-0812">Transmembrane</keyword>
<dbReference type="InterPro" id="IPR003864">
    <property type="entry name" value="CSC1/OSCA1-like_7TM"/>
</dbReference>
<dbReference type="AlphaFoldDB" id="A0A7S1FKD0"/>
<dbReference type="GO" id="GO:0005886">
    <property type="term" value="C:plasma membrane"/>
    <property type="evidence" value="ECO:0007669"/>
    <property type="project" value="TreeGrafter"/>
</dbReference>
<comment type="subcellular location">
    <subcellularLocation>
        <location evidence="1">Membrane</location>
        <topology evidence="1">Multi-pass membrane protein</topology>
    </subcellularLocation>
</comment>
<dbReference type="Pfam" id="PF02714">
    <property type="entry name" value="RSN1_7TM"/>
    <property type="match status" value="1"/>
</dbReference>
<sequence>MNPPHVAAGRLAAVWVFSVLNSGLALRILPTVLPDTQFSPHKETLASRIHSSLNVSTAFSSGGPNDMLGIPSNAQGDLFRFLIAASANLGIAIGLILFFTYIRTKIPIMYSRKAVTGLAPTPLPPSVFDFHRTWFGWITASLHMPSTEVVRTSGLDGLKLLDYSEFVIKTLSLVAGPALFGLCPLYIWFGGGVAAKNGEKLAQFSMANVESGSPVFWFAGCFVVYVVIVVEWMVLSFMARFTQQRMTWLRAMPYPRNSTVLVEDIPIEYRHDSLLKEHIEHCFNGVLTGNIAEATMVKHTQKLLVLEADHKDLDLQLKEAKVRLAKHDRQEDEVLIAATEQHMKRKHDEVVAERERILSLAAVPWRELVEAGTLDEIYTDTAFITFSERRSAAIVVGSPFCVRRDSFRMTIPPHPSDVLYSDFWASSRRQEVQTWVGLGLILVLFFTYIPLISGAEALCNIDTIRRSSPRISAFFVDREMWVGFIEGTMSSWLLIGIMGFVPSLFMAIFKSCFRLRANQWMQVTLQRWYFWFMVTFTILITTIDTGLWDFVWRSTYDPNELFLALAVNIPRSSHFYFSYIVAQYMTHSLNLTRYSVTAKYLLYRLALDPEDAAEMAEPEDQEYYGLGGRCARWSVSFTIAMVYCTLAPLVLPLVIIEFAFGRLIYSYLIVFAETKKPDLGGVFFVQQLTDVQWGLLLFLLTMFSVFMMRAGSDGPAFMCFICLFIVAEGYRRFLSYTWEVLPIMESEGKAVEDFHDDPEIRGESYVQAELRIS</sequence>
<dbReference type="InterPro" id="IPR027815">
    <property type="entry name" value="CSC1/OSCA1-like_cyt"/>
</dbReference>
<evidence type="ECO:0000256" key="8">
    <source>
        <dbReference type="SAM" id="Phobius"/>
    </source>
</evidence>
<feature type="domain" description="CSC1/OSCA1-like cytosolic" evidence="11">
    <location>
        <begin position="259"/>
        <end position="421"/>
    </location>
</feature>
<dbReference type="InterPro" id="IPR045122">
    <property type="entry name" value="Csc1-like"/>
</dbReference>
<keyword evidence="5 8" id="KW-1133">Transmembrane helix</keyword>
<evidence type="ECO:0000256" key="3">
    <source>
        <dbReference type="ARBA" id="ARBA00022448"/>
    </source>
</evidence>
<feature type="transmembrane region" description="Helical" evidence="8">
    <location>
        <begin position="489"/>
        <end position="509"/>
    </location>
</feature>
<dbReference type="Pfam" id="PF14703">
    <property type="entry name" value="PHM7_cyt"/>
    <property type="match status" value="1"/>
</dbReference>
<dbReference type="PANTHER" id="PTHR13018">
    <property type="entry name" value="PROBABLE MEMBRANE PROTEIN DUF221-RELATED"/>
    <property type="match status" value="1"/>
</dbReference>
<feature type="transmembrane region" description="Helical" evidence="8">
    <location>
        <begin position="215"/>
        <end position="239"/>
    </location>
</feature>
<dbReference type="GO" id="GO:0005227">
    <property type="term" value="F:calcium-activated cation channel activity"/>
    <property type="evidence" value="ECO:0007669"/>
    <property type="project" value="InterPro"/>
</dbReference>
<accession>A0A7S1FKD0</accession>
<feature type="transmembrane region" description="Helical" evidence="8">
    <location>
        <begin position="529"/>
        <end position="548"/>
    </location>
</feature>
<protein>
    <recommendedName>
        <fullName evidence="13">CSC1/OSCA1-like 7TM region domain-containing protein</fullName>
    </recommendedName>
</protein>
<feature type="transmembrane region" description="Helical" evidence="8">
    <location>
        <begin position="435"/>
        <end position="453"/>
    </location>
</feature>
<feature type="domain" description="CSC1/OSCA1-like 7TM region" evidence="9">
    <location>
        <begin position="434"/>
        <end position="706"/>
    </location>
</feature>
<evidence type="ECO:0000256" key="6">
    <source>
        <dbReference type="ARBA" id="ARBA00023136"/>
    </source>
</evidence>